<keyword evidence="4" id="KW-0479">Metal-binding</keyword>
<dbReference type="EMBL" id="NQIK02000007">
    <property type="protein sequence ID" value="KAF7568082.1"/>
    <property type="molecule type" value="Genomic_DNA"/>
</dbReference>
<evidence type="ECO:0000256" key="1">
    <source>
        <dbReference type="ARBA" id="ARBA00004123"/>
    </source>
</evidence>
<keyword evidence="3" id="KW-0539">Nucleus</keyword>
<keyword evidence="2" id="KW-0238">DNA-binding</keyword>
<dbReference type="PANTHER" id="PTHR19303">
    <property type="entry name" value="TRANSPOSON"/>
    <property type="match status" value="1"/>
</dbReference>
<dbReference type="Proteomes" id="UP000245464">
    <property type="component" value="Chromosome 3"/>
</dbReference>
<keyword evidence="4" id="KW-0863">Zinc-finger</keyword>
<dbReference type="InterPro" id="IPR050863">
    <property type="entry name" value="CenT-Element_Derived"/>
</dbReference>
<evidence type="ECO:0000313" key="10">
    <source>
        <dbReference type="EMBL" id="KAF7566316.1"/>
    </source>
</evidence>
<evidence type="ECO:0000313" key="20">
    <source>
        <dbReference type="EMBL" id="KAF7573833.1"/>
    </source>
</evidence>
<evidence type="ECO:0000313" key="33">
    <source>
        <dbReference type="EMBL" id="KAI1520502.1"/>
    </source>
</evidence>
<evidence type="ECO:0000313" key="32">
    <source>
        <dbReference type="EMBL" id="KAI1519894.1"/>
    </source>
</evidence>
<dbReference type="SMART" id="SM00674">
    <property type="entry name" value="CENPB"/>
    <property type="match status" value="1"/>
</dbReference>
<dbReference type="EMBL" id="NRDI02000017">
    <property type="protein sequence ID" value="KAI1510340.1"/>
    <property type="molecule type" value="Genomic_DNA"/>
</dbReference>
<reference evidence="23" key="3">
    <citation type="journal article" date="2022" name="bioRxiv">
        <title>A global pangenome for the wheat fungal pathogen Pyrenophora tritici-repentis and prediction of effector protein structural homology.</title>
        <authorList>
            <person name="Moolhuijzen P."/>
            <person name="See P.T."/>
            <person name="Shi G."/>
            <person name="Powell H.R."/>
            <person name="Cockram J."/>
            <person name="Jorgensen L.N."/>
            <person name="Benslimane H."/>
            <person name="Strelkov S.E."/>
            <person name="Turner J."/>
            <person name="Liu Z."/>
            <person name="Moffat C.S."/>
        </authorList>
    </citation>
    <scope>NUCLEOTIDE SEQUENCE</scope>
    <source>
        <strain evidence="23">86-124</strain>
    </source>
</reference>
<dbReference type="EMBL" id="NRDI02000004">
    <property type="protein sequence ID" value="KAI1517127.1"/>
    <property type="molecule type" value="Genomic_DNA"/>
</dbReference>
<evidence type="ECO:0000313" key="29">
    <source>
        <dbReference type="EMBL" id="KAI1516810.1"/>
    </source>
</evidence>
<dbReference type="Proteomes" id="UP000245464">
    <property type="component" value="Chromosome 10"/>
</dbReference>
<keyword evidence="4" id="KW-0862">Zinc</keyword>
<evidence type="ECO:0000313" key="18">
    <source>
        <dbReference type="EMBL" id="KAF7571183.1"/>
    </source>
</evidence>
<dbReference type="EMBL" id="NRDI02000013">
    <property type="protein sequence ID" value="KAI1511692.1"/>
    <property type="molecule type" value="Genomic_DNA"/>
</dbReference>
<dbReference type="Proteomes" id="UP000245464">
    <property type="component" value="Chromosome 5"/>
</dbReference>
<evidence type="ECO:0000256" key="3">
    <source>
        <dbReference type="ARBA" id="ARBA00023242"/>
    </source>
</evidence>
<evidence type="ECO:0000313" key="31">
    <source>
        <dbReference type="EMBL" id="KAI1519219.1"/>
    </source>
</evidence>
<dbReference type="EMBL" id="NQIK02000013">
    <property type="protein sequence ID" value="KAF7564367.1"/>
    <property type="molecule type" value="Genomic_DNA"/>
</dbReference>
<dbReference type="EMBL" id="NRDI02000006">
    <property type="protein sequence ID" value="KAI1515198.1"/>
    <property type="molecule type" value="Genomic_DNA"/>
</dbReference>
<dbReference type="EMBL" id="NRDI02000002">
    <property type="protein sequence ID" value="KAI1519219.1"/>
    <property type="molecule type" value="Genomic_DNA"/>
</dbReference>
<evidence type="ECO:0000313" key="27">
    <source>
        <dbReference type="EMBL" id="KAI1514004.1"/>
    </source>
</evidence>
<dbReference type="EMBL" id="NQIK02000006">
    <property type="protein sequence ID" value="KAF7569246.1"/>
    <property type="molecule type" value="Genomic_DNA"/>
</dbReference>
<organism evidence="14 34">
    <name type="scientific">Pyrenophora tritici-repentis</name>
    <dbReference type="NCBI Taxonomy" id="45151"/>
    <lineage>
        <taxon>Eukaryota</taxon>
        <taxon>Fungi</taxon>
        <taxon>Dikarya</taxon>
        <taxon>Ascomycota</taxon>
        <taxon>Pezizomycotina</taxon>
        <taxon>Dothideomycetes</taxon>
        <taxon>Pleosporomycetidae</taxon>
        <taxon>Pleosporales</taxon>
        <taxon>Pleosporineae</taxon>
        <taxon>Pleosporaceae</taxon>
        <taxon>Pyrenophora</taxon>
    </lineage>
</organism>
<evidence type="ECO:0000256" key="2">
    <source>
        <dbReference type="ARBA" id="ARBA00023125"/>
    </source>
</evidence>
<protein>
    <submittedName>
        <fullName evidence="27">DDE superfamily endonuclease</fullName>
    </submittedName>
    <submittedName>
        <fullName evidence="23">Transposase</fullName>
    </submittedName>
</protein>
<dbReference type="EMBL" id="NRDI02000010">
    <property type="protein sequence ID" value="KAI1513020.1"/>
    <property type="molecule type" value="Genomic_DNA"/>
</dbReference>
<dbReference type="Pfam" id="PF03184">
    <property type="entry name" value="DDE_1"/>
    <property type="match status" value="1"/>
</dbReference>
<evidence type="ECO:0000313" key="26">
    <source>
        <dbReference type="EMBL" id="KAI1513020.1"/>
    </source>
</evidence>
<evidence type="ECO:0000313" key="9">
    <source>
        <dbReference type="EMBL" id="KAF7566160.1"/>
    </source>
</evidence>
<dbReference type="InterPro" id="IPR004875">
    <property type="entry name" value="DDE_SF_endonuclease_dom"/>
</dbReference>
<dbReference type="EMBL" id="NRDI02000001">
    <property type="protein sequence ID" value="KAI1520502.1"/>
    <property type="molecule type" value="Genomic_DNA"/>
</dbReference>
<evidence type="ECO:0000313" key="25">
    <source>
        <dbReference type="EMBL" id="KAI1511692.1"/>
    </source>
</evidence>
<proteinExistence type="predicted"/>
<dbReference type="Gene3D" id="3.30.420.10">
    <property type="entry name" value="Ribonuclease H-like superfamily/Ribonuclease H"/>
    <property type="match status" value="1"/>
</dbReference>
<dbReference type="EMBL" id="NRDI02000001">
    <property type="protein sequence ID" value="KAI1519894.1"/>
    <property type="molecule type" value="Genomic_DNA"/>
</dbReference>
<evidence type="ECO:0000313" key="24">
    <source>
        <dbReference type="EMBL" id="KAI1510340.1"/>
    </source>
</evidence>
<dbReference type="InterPro" id="IPR007889">
    <property type="entry name" value="HTH_Psq"/>
</dbReference>
<reference evidence="35" key="4">
    <citation type="journal article" date="2022" name="Microb. Genom.">
        <title>A global pangenome for the wheat fungal pathogen Pyrenophora tritici-repentis and prediction of effector protein structural homology.</title>
        <authorList>
            <person name="Moolhuijzen P.M."/>
            <person name="See P.T."/>
            <person name="Shi G."/>
            <person name="Powell H.R."/>
            <person name="Cockram J."/>
            <person name="Jorgensen L.N."/>
            <person name="Benslimane H."/>
            <person name="Strelkov S.E."/>
            <person name="Turner J."/>
            <person name="Liu Z."/>
            <person name="Moffat C.S."/>
        </authorList>
    </citation>
    <scope>NUCLEOTIDE SEQUENCE [LARGE SCALE GENOMIC DNA]</scope>
</reference>
<dbReference type="Proteomes" id="UP000245464">
    <property type="component" value="Chromosome 6"/>
</dbReference>
<dbReference type="EMBL" id="NQIK02000003">
    <property type="protein sequence ID" value="KAF7573833.1"/>
    <property type="molecule type" value="Genomic_DNA"/>
</dbReference>
<dbReference type="EMBL" id="NQIK02000006">
    <property type="protein sequence ID" value="KAF7569919.1"/>
    <property type="molecule type" value="Genomic_DNA"/>
</dbReference>
<dbReference type="PROSITE" id="PS51253">
    <property type="entry name" value="HTH_CENPB"/>
    <property type="match status" value="1"/>
</dbReference>
<dbReference type="GO" id="GO:0008270">
    <property type="term" value="F:zinc ion binding"/>
    <property type="evidence" value="ECO:0007669"/>
    <property type="project" value="UniProtKB-KW"/>
</dbReference>
<dbReference type="EMBL" id="NRDI02000008">
    <property type="protein sequence ID" value="KAI1514004.1"/>
    <property type="molecule type" value="Genomic_DNA"/>
</dbReference>
<evidence type="ECO:0000313" key="28">
    <source>
        <dbReference type="EMBL" id="KAI1515198.1"/>
    </source>
</evidence>
<evidence type="ECO:0000313" key="35">
    <source>
        <dbReference type="Proteomes" id="UP000249757"/>
    </source>
</evidence>
<comment type="subcellular location">
    <subcellularLocation>
        <location evidence="1">Nucleus</location>
    </subcellularLocation>
</comment>
<dbReference type="EMBL" id="NQIK02000010">
    <property type="protein sequence ID" value="KAF7564461.1"/>
    <property type="molecule type" value="Genomic_DNA"/>
</dbReference>
<dbReference type="Proteomes" id="UP000245464">
    <property type="component" value="Chromosome 1"/>
</dbReference>
<evidence type="ECO:0000313" key="19">
    <source>
        <dbReference type="EMBL" id="KAF7572322.1"/>
    </source>
</evidence>
<reference evidence="14 34" key="1">
    <citation type="journal article" date="2018" name="BMC Genomics">
        <title>Comparative genomics of the wheat fungal pathogen Pyrenophora tritici-repentis reveals chromosomal variations and genome plasticity.</title>
        <authorList>
            <person name="Moolhuijzen P."/>
            <person name="See P.T."/>
            <person name="Hane J.K."/>
            <person name="Shi G."/>
            <person name="Liu Z."/>
            <person name="Oliver R.P."/>
            <person name="Moffat C.S."/>
        </authorList>
    </citation>
    <scope>NUCLEOTIDE SEQUENCE [LARGE SCALE GENOMIC DNA]</scope>
    <source>
        <strain evidence="14">M4</strain>
    </source>
</reference>
<dbReference type="EMBL" id="NQIK02000005">
    <property type="protein sequence ID" value="KAF7570304.1"/>
    <property type="molecule type" value="Genomic_DNA"/>
</dbReference>
<dbReference type="InterPro" id="IPR001878">
    <property type="entry name" value="Znf_CCHC"/>
</dbReference>
<dbReference type="GO" id="GO:0004519">
    <property type="term" value="F:endonuclease activity"/>
    <property type="evidence" value="ECO:0007669"/>
    <property type="project" value="UniProtKB-KW"/>
</dbReference>
<evidence type="ECO:0000313" key="34">
    <source>
        <dbReference type="Proteomes" id="UP000245464"/>
    </source>
</evidence>
<feature type="domain" description="CCHC-type" evidence="5">
    <location>
        <begin position="526"/>
        <end position="543"/>
    </location>
</feature>
<dbReference type="Pfam" id="PF05225">
    <property type="entry name" value="HTH_psq"/>
    <property type="match status" value="1"/>
</dbReference>
<dbReference type="EMBL" id="NQIK02000005">
    <property type="protein sequence ID" value="KAF7571183.1"/>
    <property type="molecule type" value="Genomic_DNA"/>
</dbReference>
<evidence type="ECO:0000313" key="8">
    <source>
        <dbReference type="EMBL" id="KAF7564461.1"/>
    </source>
</evidence>
<dbReference type="PANTHER" id="PTHR19303:SF62">
    <property type="entry name" value="HTH CENPB-TYPE DOMAIN-CONTAINING PROTEIN-RELATED"/>
    <property type="match status" value="1"/>
</dbReference>
<evidence type="ECO:0000313" key="30">
    <source>
        <dbReference type="EMBL" id="KAI1517127.1"/>
    </source>
</evidence>
<dbReference type="InterPro" id="IPR006600">
    <property type="entry name" value="HTH_CenpB_DNA-bd_dom"/>
</dbReference>
<dbReference type="EMBL" id="NRDI02000056">
    <property type="protein sequence ID" value="KAI1507137.1"/>
    <property type="molecule type" value="Genomic_DNA"/>
</dbReference>
<dbReference type="EMBL" id="NQIK02000006">
    <property type="protein sequence ID" value="KAF7569501.1"/>
    <property type="molecule type" value="Genomic_DNA"/>
</dbReference>
<reference evidence="23" key="2">
    <citation type="submission" date="2021-05" db="EMBL/GenBank/DDBJ databases">
        <authorList>
            <person name="Moolhuijzen P.M."/>
            <person name="Moffat C.S."/>
        </authorList>
    </citation>
    <scope>NUCLEOTIDE SEQUENCE</scope>
    <source>
        <strain evidence="23">86-124</strain>
    </source>
</reference>
<evidence type="ECO:0000313" key="16">
    <source>
        <dbReference type="EMBL" id="KAF7569919.1"/>
    </source>
</evidence>
<evidence type="ECO:0000313" key="12">
    <source>
        <dbReference type="EMBL" id="KAF7568308.1"/>
    </source>
</evidence>
<evidence type="ECO:0000259" key="5">
    <source>
        <dbReference type="PROSITE" id="PS50158"/>
    </source>
</evidence>
<evidence type="ECO:0000313" key="11">
    <source>
        <dbReference type="EMBL" id="KAF7568082.1"/>
    </source>
</evidence>
<accession>A0A834RSF3</accession>
<dbReference type="Pfam" id="PF03221">
    <property type="entry name" value="HTH_Tnp_Tc5"/>
    <property type="match status" value="1"/>
</dbReference>
<dbReference type="EMBL" id="NRDI02000004">
    <property type="protein sequence ID" value="KAI1516810.1"/>
    <property type="molecule type" value="Genomic_DNA"/>
</dbReference>
<gene>
    <name evidence="32" type="ORF">Ptr86124_000262</name>
    <name evidence="33" type="ORF">Ptr86124_000870</name>
    <name evidence="31" type="ORF">Ptr86124_002347</name>
    <name evidence="29" type="ORF">Ptr86124_003747</name>
    <name evidence="30" type="ORF">Ptr86124_004064</name>
    <name evidence="28" type="ORF">Ptr86124_005199</name>
    <name evidence="27" type="ORF">Ptr86124_006634</name>
    <name evidence="26" type="ORF">Ptr86124_008040</name>
    <name evidence="25" type="ORF">Ptr86124_009336</name>
    <name evidence="24" type="ORF">Ptr86124_010786</name>
    <name evidence="23" type="ORF">Ptr86124_013919</name>
    <name evidence="21" type="ORF">PtrM4_002770</name>
    <name evidence="22" type="ORF">PtrM4_006840</name>
    <name evidence="8" type="ORF">PtrM4_038950</name>
    <name evidence="20" type="ORF">PtrM4_087380</name>
    <name evidence="19" type="ORF">PtrM4_098220</name>
    <name evidence="17" type="ORF">PtrM4_103060</name>
    <name evidence="18" type="ORF">PtrM4_111850</name>
    <name evidence="13" type="ORF">PtrM4_116610</name>
    <name evidence="14" type="ORF">PtrM4_119160</name>
    <name evidence="15" type="ORF">PtrM4_120450</name>
    <name evidence="16" type="ORF">PtrM4_123340</name>
    <name evidence="11" type="ORF">PtrM4_126950</name>
    <name evidence="12" type="ORF">PtrM4_129210</name>
    <name evidence="9" type="ORF">PtrM4_144800</name>
    <name evidence="10" type="ORF">PtrM4_146360</name>
    <name evidence="7" type="ORF">PtrM4_152310</name>
</gene>
<dbReference type="GO" id="GO:0005634">
    <property type="term" value="C:nucleus"/>
    <property type="evidence" value="ECO:0007669"/>
    <property type="project" value="UniProtKB-SubCell"/>
</dbReference>
<dbReference type="Proteomes" id="UP000249757">
    <property type="component" value="Unassembled WGS sequence"/>
</dbReference>
<dbReference type="PROSITE" id="PS50158">
    <property type="entry name" value="ZF_CCHC"/>
    <property type="match status" value="1"/>
</dbReference>
<evidence type="ECO:0000313" key="13">
    <source>
        <dbReference type="EMBL" id="KAF7569246.1"/>
    </source>
</evidence>
<evidence type="ECO:0000313" key="23">
    <source>
        <dbReference type="EMBL" id="KAI1507137.1"/>
    </source>
</evidence>
<evidence type="ECO:0000256" key="4">
    <source>
        <dbReference type="PROSITE-ProRule" id="PRU00047"/>
    </source>
</evidence>
<evidence type="ECO:0000313" key="15">
    <source>
        <dbReference type="EMBL" id="KAF7569630.1"/>
    </source>
</evidence>
<keyword evidence="35" id="KW-1185">Reference proteome</keyword>
<keyword evidence="27" id="KW-0540">Nuclease</keyword>
<keyword evidence="27" id="KW-0255">Endonuclease</keyword>
<name>A0A834RSF3_9PLEO</name>
<dbReference type="EMBL" id="NQIK02000007">
    <property type="protein sequence ID" value="KAF7568308.1"/>
    <property type="molecule type" value="Genomic_DNA"/>
</dbReference>
<sequence>MSQQQNNLPALKEARLQLALKAIERDATLSQRRAAAIYNVSRVTLGRRRAGIPLRSDCTPNSMNLLKTEEDVIVQHILDLDARGFPPRLAAVQDMANSLLAERHRDPVGQNWAATFVKRRPELKVKFNRKYDYKRALCEDPEVIQGWFRLVENTKAKYGILDEDTHNFDESGFMMGMISTGAVVTGSERRGRPKSVQQGNREWATVIQGINATGWAIPPFIIFKGKNHLSAWYKEDNLPRDWVIAVSENGWTTNKLGLEWLKHFDAHTKKRTVGNYRLLIIDGHESHDSLDFQQYCKDHNIITLCMPPHSSHLLQPLDVGCFSPLKTAYGRQAEDLMRNKITHITKLEFLPCFKGAFDAAITKANIQGSFRGAGLVPFNPEAVISTLDVRLRTPLLPTVEDGPWQSQTPSNTLELGSQSKLIQERIRRHVDSSPTYMVEAIKSLSKGAEMIAHSLVLMTKRNAELQAANEASSKRRSYKRKRLQQQGTLTIDEGVRLTTLKEFGACSDRKKAKKRVRVEAGEPSQRRCGRCGEAGHNMRTCRQEAAIDSE</sequence>
<evidence type="ECO:0000313" key="22">
    <source>
        <dbReference type="EMBL" id="KAF7576444.1"/>
    </source>
</evidence>
<feature type="domain" description="HTH CENPB-type" evidence="6">
    <location>
        <begin position="57"/>
        <end position="126"/>
    </location>
</feature>
<evidence type="ECO:0000313" key="21">
    <source>
        <dbReference type="EMBL" id="KAF7576037.1"/>
    </source>
</evidence>
<evidence type="ECO:0000313" key="17">
    <source>
        <dbReference type="EMBL" id="KAF7570304.1"/>
    </source>
</evidence>
<dbReference type="Proteomes" id="UP000245464">
    <property type="component" value="Chromosome 4"/>
</dbReference>
<dbReference type="Proteomes" id="UP000245464">
    <property type="component" value="Chromosome 7"/>
</dbReference>
<evidence type="ECO:0000313" key="7">
    <source>
        <dbReference type="EMBL" id="KAF7564367.1"/>
    </source>
</evidence>
<comment type="caution">
    <text evidence="14">The sequence shown here is derived from an EMBL/GenBank/DDBJ whole genome shotgun (WGS) entry which is preliminary data.</text>
</comment>
<dbReference type="AlphaFoldDB" id="A0A834RSF3"/>
<dbReference type="EMBL" id="NQIK02000001">
    <property type="protein sequence ID" value="KAF7576037.1"/>
    <property type="molecule type" value="Genomic_DNA"/>
</dbReference>
<dbReference type="EMBL" id="NQIK02000006">
    <property type="protein sequence ID" value="KAF7569630.1"/>
    <property type="molecule type" value="Genomic_DNA"/>
</dbReference>
<dbReference type="EMBL" id="NQIK02000001">
    <property type="protein sequence ID" value="KAF7576444.1"/>
    <property type="molecule type" value="Genomic_DNA"/>
</dbReference>
<dbReference type="EMBL" id="NQIK02000009">
    <property type="protein sequence ID" value="KAF7566316.1"/>
    <property type="molecule type" value="Genomic_DNA"/>
</dbReference>
<evidence type="ECO:0000313" key="14">
    <source>
        <dbReference type="EMBL" id="KAF7569501.1"/>
    </source>
</evidence>
<dbReference type="GO" id="GO:0003677">
    <property type="term" value="F:DNA binding"/>
    <property type="evidence" value="ECO:0007669"/>
    <property type="project" value="UniProtKB-KW"/>
</dbReference>
<dbReference type="InterPro" id="IPR036397">
    <property type="entry name" value="RNaseH_sf"/>
</dbReference>
<dbReference type="EMBL" id="NQIK02000004">
    <property type="protein sequence ID" value="KAF7572322.1"/>
    <property type="molecule type" value="Genomic_DNA"/>
</dbReference>
<dbReference type="EMBL" id="NQIK02000009">
    <property type="protein sequence ID" value="KAF7566160.1"/>
    <property type="molecule type" value="Genomic_DNA"/>
</dbReference>
<evidence type="ECO:0000259" key="6">
    <source>
        <dbReference type="PROSITE" id="PS51253"/>
    </source>
</evidence>
<keyword evidence="27" id="KW-0378">Hydrolase</keyword>
<dbReference type="Proteomes" id="UP000245464">
    <property type="component" value="Chromosome 9"/>
</dbReference>